<organism evidence="9 10">
    <name type="scientific">Eikenella longinqua</name>
    <dbReference type="NCBI Taxonomy" id="1795827"/>
    <lineage>
        <taxon>Bacteria</taxon>
        <taxon>Pseudomonadati</taxon>
        <taxon>Pseudomonadota</taxon>
        <taxon>Betaproteobacteria</taxon>
        <taxon>Neisseriales</taxon>
        <taxon>Neisseriaceae</taxon>
        <taxon>Eikenella</taxon>
    </lineage>
</organism>
<dbReference type="Gene3D" id="3.90.79.10">
    <property type="entry name" value="Nucleoside Triphosphate Pyrophosphohydrolase"/>
    <property type="match status" value="1"/>
</dbReference>
<evidence type="ECO:0000256" key="5">
    <source>
        <dbReference type="ARBA" id="ARBA00022801"/>
    </source>
</evidence>
<dbReference type="GO" id="GO:0016787">
    <property type="term" value="F:hydrolase activity"/>
    <property type="evidence" value="ECO:0007669"/>
    <property type="project" value="UniProtKB-KW"/>
</dbReference>
<dbReference type="FunFam" id="3.90.79.10:FF:000024">
    <property type="entry name" value="ADP-ribose pyrophosphatase"/>
    <property type="match status" value="1"/>
</dbReference>
<evidence type="ECO:0000256" key="2">
    <source>
        <dbReference type="ARBA" id="ARBA00001946"/>
    </source>
</evidence>
<dbReference type="SUPFAM" id="SSF55811">
    <property type="entry name" value="Nudix"/>
    <property type="match status" value="1"/>
</dbReference>
<dbReference type="PANTHER" id="PTHR11839">
    <property type="entry name" value="UDP/ADP-SUGAR PYROPHOSPHATASE"/>
    <property type="match status" value="1"/>
</dbReference>
<dbReference type="EMBL" id="LXSL01000016">
    <property type="protein sequence ID" value="OAM29212.1"/>
    <property type="molecule type" value="Genomic_DNA"/>
</dbReference>
<feature type="domain" description="Nudix hydrolase" evidence="8">
    <location>
        <begin position="39"/>
        <end position="169"/>
    </location>
</feature>
<dbReference type="InterPro" id="IPR015797">
    <property type="entry name" value="NUDIX_hydrolase-like_dom_sf"/>
</dbReference>
<dbReference type="AlphaFoldDB" id="A0A1A9RYZ6"/>
<evidence type="ECO:0000256" key="3">
    <source>
        <dbReference type="ARBA" id="ARBA00007275"/>
    </source>
</evidence>
<evidence type="ECO:0000313" key="10">
    <source>
        <dbReference type="Proteomes" id="UP000077885"/>
    </source>
</evidence>
<accession>A0A1A9RYZ6</accession>
<dbReference type="RefSeq" id="WP_067591821.1">
    <property type="nucleotide sequence ID" value="NZ_LXSL01000016.1"/>
</dbReference>
<dbReference type="CDD" id="cd03424">
    <property type="entry name" value="NUDIX_ADPRase_Nudt5_UGPPase_Nudt14"/>
    <property type="match status" value="1"/>
</dbReference>
<evidence type="ECO:0000259" key="8">
    <source>
        <dbReference type="PROSITE" id="PS51462"/>
    </source>
</evidence>
<dbReference type="OrthoDB" id="9806150at2"/>
<dbReference type="Pfam" id="PF00293">
    <property type="entry name" value="NUDIX"/>
    <property type="match status" value="1"/>
</dbReference>
<evidence type="ECO:0000256" key="6">
    <source>
        <dbReference type="ARBA" id="ARBA00032162"/>
    </source>
</evidence>
<reference evidence="10" key="1">
    <citation type="submission" date="2016-05" db="EMBL/GenBank/DDBJ databases">
        <title>Draft genome of Corynebacterium afermentans subsp. afermentans LCDC 88199T.</title>
        <authorList>
            <person name="Bernier A.-M."/>
            <person name="Bernard K."/>
        </authorList>
    </citation>
    <scope>NUCLEOTIDE SEQUENCE [LARGE SCALE GENOMIC DNA]</scope>
    <source>
        <strain evidence="10">NML02-A-017</strain>
    </source>
</reference>
<sequence>MNLTETHLSSEPIFDGKFVTIARDTVRLPNGNQSYRIVIRHPGAACVLAVTAQDEIVLVRQWRYATGQALLELPAGKLDPGEDPALCAARELEEETPYRAQSVRLLHTFYTAPGFCDEKMYLYLAEGITPTSTREPDPDEFVETVLLSRQAVREAIAANQIQDAKTLIGLQYWLLNSPPAD</sequence>
<evidence type="ECO:0000313" key="9">
    <source>
        <dbReference type="EMBL" id="OAM29212.1"/>
    </source>
</evidence>
<dbReference type="PANTHER" id="PTHR11839:SF18">
    <property type="entry name" value="NUDIX HYDROLASE DOMAIN-CONTAINING PROTEIN"/>
    <property type="match status" value="1"/>
</dbReference>
<dbReference type="InterPro" id="IPR000086">
    <property type="entry name" value="NUDIX_hydrolase_dom"/>
</dbReference>
<keyword evidence="10" id="KW-1185">Reference proteome</keyword>
<dbReference type="GO" id="GO:0019693">
    <property type="term" value="P:ribose phosphate metabolic process"/>
    <property type="evidence" value="ECO:0007669"/>
    <property type="project" value="TreeGrafter"/>
</dbReference>
<evidence type="ECO:0000256" key="4">
    <source>
        <dbReference type="ARBA" id="ARBA00016377"/>
    </source>
</evidence>
<evidence type="ECO:0000256" key="1">
    <source>
        <dbReference type="ARBA" id="ARBA00000847"/>
    </source>
</evidence>
<keyword evidence="5" id="KW-0378">Hydrolase</keyword>
<dbReference type="Proteomes" id="UP000077885">
    <property type="component" value="Unassembled WGS sequence"/>
</dbReference>
<comment type="caution">
    <text evidence="9">The sequence shown here is derived from an EMBL/GenBank/DDBJ whole genome shotgun (WGS) entry which is preliminary data.</text>
</comment>
<comment type="cofactor">
    <cofactor evidence="2">
        <name>Mg(2+)</name>
        <dbReference type="ChEBI" id="CHEBI:18420"/>
    </cofactor>
</comment>
<proteinExistence type="inferred from homology"/>
<comment type="similarity">
    <text evidence="3">Belongs to the Nudix hydrolase family. NudK subfamily.</text>
</comment>
<name>A0A1A9RYZ6_9NEIS</name>
<protein>
    <recommendedName>
        <fullName evidence="4">GDP-mannose pyrophosphatase</fullName>
    </recommendedName>
    <alternativeName>
        <fullName evidence="6">GDP-mannose hydrolase</fullName>
    </alternativeName>
    <alternativeName>
        <fullName evidence="7">GDPMK</fullName>
    </alternativeName>
</protein>
<comment type="catalytic activity">
    <reaction evidence="1">
        <text>GDP-alpha-D-mannose + H2O = alpha-D-mannose 1-phosphate + GMP + 2 H(+)</text>
        <dbReference type="Rhea" id="RHEA:27978"/>
        <dbReference type="ChEBI" id="CHEBI:15377"/>
        <dbReference type="ChEBI" id="CHEBI:15378"/>
        <dbReference type="ChEBI" id="CHEBI:57527"/>
        <dbReference type="ChEBI" id="CHEBI:58115"/>
        <dbReference type="ChEBI" id="CHEBI:58409"/>
    </reaction>
</comment>
<dbReference type="STRING" id="1795827.A7P95_04510"/>
<dbReference type="PROSITE" id="PS51462">
    <property type="entry name" value="NUDIX"/>
    <property type="match status" value="1"/>
</dbReference>
<dbReference type="GO" id="GO:0006753">
    <property type="term" value="P:nucleoside phosphate metabolic process"/>
    <property type="evidence" value="ECO:0007669"/>
    <property type="project" value="TreeGrafter"/>
</dbReference>
<evidence type="ECO:0000256" key="7">
    <source>
        <dbReference type="ARBA" id="ARBA00032272"/>
    </source>
</evidence>
<gene>
    <name evidence="9" type="ORF">A7P95_04510</name>
</gene>
<dbReference type="GO" id="GO:0005829">
    <property type="term" value="C:cytosol"/>
    <property type="evidence" value="ECO:0007669"/>
    <property type="project" value="TreeGrafter"/>
</dbReference>